<feature type="region of interest" description="Disordered" evidence="1">
    <location>
        <begin position="1"/>
        <end position="60"/>
    </location>
</feature>
<keyword evidence="3" id="KW-1185">Reference proteome</keyword>
<name>A0A803QHY2_CANSA</name>
<evidence type="ECO:0000313" key="2">
    <source>
        <dbReference type="EnsemblPlants" id="cds.evm.model.09.968"/>
    </source>
</evidence>
<dbReference type="Proteomes" id="UP000596661">
    <property type="component" value="Chromosome 9"/>
</dbReference>
<dbReference type="AlphaFoldDB" id="A0A803QHY2"/>
<evidence type="ECO:0000313" key="3">
    <source>
        <dbReference type="Proteomes" id="UP000596661"/>
    </source>
</evidence>
<organism evidence="2 3">
    <name type="scientific">Cannabis sativa</name>
    <name type="common">Hemp</name>
    <name type="synonym">Marijuana</name>
    <dbReference type="NCBI Taxonomy" id="3483"/>
    <lineage>
        <taxon>Eukaryota</taxon>
        <taxon>Viridiplantae</taxon>
        <taxon>Streptophyta</taxon>
        <taxon>Embryophyta</taxon>
        <taxon>Tracheophyta</taxon>
        <taxon>Spermatophyta</taxon>
        <taxon>Magnoliopsida</taxon>
        <taxon>eudicotyledons</taxon>
        <taxon>Gunneridae</taxon>
        <taxon>Pentapetalae</taxon>
        <taxon>rosids</taxon>
        <taxon>fabids</taxon>
        <taxon>Rosales</taxon>
        <taxon>Cannabaceae</taxon>
        <taxon>Cannabis</taxon>
    </lineage>
</organism>
<evidence type="ECO:0000256" key="1">
    <source>
        <dbReference type="SAM" id="MobiDB-lite"/>
    </source>
</evidence>
<protein>
    <submittedName>
        <fullName evidence="2">Uncharacterized protein</fullName>
    </submittedName>
</protein>
<reference evidence="2" key="2">
    <citation type="submission" date="2021-03" db="UniProtKB">
        <authorList>
            <consortium name="EnsemblPlants"/>
        </authorList>
    </citation>
    <scope>IDENTIFICATION</scope>
</reference>
<dbReference type="EMBL" id="UZAU01000742">
    <property type="status" value="NOT_ANNOTATED_CDS"/>
    <property type="molecule type" value="Genomic_DNA"/>
</dbReference>
<dbReference type="CDD" id="cd09272">
    <property type="entry name" value="RNase_HI_RT_Ty1"/>
    <property type="match status" value="1"/>
</dbReference>
<sequence>MPQLNNSAPPESHSPAPINQPQQQVPETPLIVPTNISPKPVAGVQHPPRTHSIRTRSQSGIRKPKVYLATKHPLLESLLPIEPRTLKEALNNPHLLAAMSVEFHALIKQGTWTLVPYAPHMNVIDNNWCPLIPEFDKPSCGFHHQQTQSVHSCSYQYTLGGLQEITKEIDMWICHVPRLQSHIMVSKEAIGVDNQSTTSLAANPVFHARCKHIEIDLHFARDQILAHQLALQYVPSLD</sequence>
<reference evidence="2" key="1">
    <citation type="submission" date="2018-11" db="EMBL/GenBank/DDBJ databases">
        <authorList>
            <person name="Grassa J C."/>
        </authorList>
    </citation>
    <scope>NUCLEOTIDE SEQUENCE [LARGE SCALE GENOMIC DNA]</scope>
</reference>
<proteinExistence type="predicted"/>
<dbReference type="EnsemblPlants" id="evm.model.09.968">
    <property type="protein sequence ID" value="cds.evm.model.09.968"/>
    <property type="gene ID" value="evm.TU.09.968"/>
</dbReference>
<dbReference type="Gramene" id="evm.model.09.968">
    <property type="protein sequence ID" value="cds.evm.model.09.968"/>
    <property type="gene ID" value="evm.TU.09.968"/>
</dbReference>
<feature type="compositionally biased region" description="Polar residues" evidence="1">
    <location>
        <begin position="17"/>
        <end position="26"/>
    </location>
</feature>
<accession>A0A803QHY2</accession>